<keyword evidence="1" id="KW-0677">Repeat</keyword>
<dbReference type="RefSeq" id="WP_309945131.1">
    <property type="nucleotide sequence ID" value="NZ_JAVDQY010000001.1"/>
</dbReference>
<evidence type="ECO:0000256" key="4">
    <source>
        <dbReference type="SAM" id="Phobius"/>
    </source>
</evidence>
<protein>
    <submittedName>
        <fullName evidence="5">Tetratricopeptide (TPR) repeat protein</fullName>
    </submittedName>
</protein>
<evidence type="ECO:0000313" key="6">
    <source>
        <dbReference type="Proteomes" id="UP001184861"/>
    </source>
</evidence>
<dbReference type="InterPro" id="IPR019734">
    <property type="entry name" value="TPR_rpt"/>
</dbReference>
<evidence type="ECO:0000256" key="1">
    <source>
        <dbReference type="ARBA" id="ARBA00022737"/>
    </source>
</evidence>
<dbReference type="PROSITE" id="PS51257">
    <property type="entry name" value="PROKAR_LIPOPROTEIN"/>
    <property type="match status" value="1"/>
</dbReference>
<dbReference type="EMBL" id="JAVDQY010000001">
    <property type="protein sequence ID" value="MDR6525669.1"/>
    <property type="molecule type" value="Genomic_DNA"/>
</dbReference>
<feature type="transmembrane region" description="Helical" evidence="4">
    <location>
        <begin position="336"/>
        <end position="354"/>
    </location>
</feature>
<dbReference type="PROSITE" id="PS50005">
    <property type="entry name" value="TPR"/>
    <property type="match status" value="1"/>
</dbReference>
<dbReference type="Proteomes" id="UP001184861">
    <property type="component" value="Unassembled WGS sequence"/>
</dbReference>
<gene>
    <name evidence="5" type="ORF">J2787_001039</name>
</gene>
<evidence type="ECO:0000313" key="5">
    <source>
        <dbReference type="EMBL" id="MDR6525669.1"/>
    </source>
</evidence>
<keyword evidence="4" id="KW-0472">Membrane</keyword>
<dbReference type="SUPFAM" id="SSF48452">
    <property type="entry name" value="TPR-like"/>
    <property type="match status" value="2"/>
</dbReference>
<proteinExistence type="predicted"/>
<dbReference type="InterPro" id="IPR011990">
    <property type="entry name" value="TPR-like_helical_dom_sf"/>
</dbReference>
<evidence type="ECO:0000256" key="3">
    <source>
        <dbReference type="PROSITE-ProRule" id="PRU00339"/>
    </source>
</evidence>
<keyword evidence="4" id="KW-0812">Transmembrane</keyword>
<evidence type="ECO:0000256" key="2">
    <source>
        <dbReference type="ARBA" id="ARBA00022803"/>
    </source>
</evidence>
<dbReference type="AlphaFoldDB" id="A0AAE3Y661"/>
<dbReference type="Gene3D" id="1.25.40.10">
    <property type="entry name" value="Tetratricopeptide repeat domain"/>
    <property type="match status" value="2"/>
</dbReference>
<dbReference type="PANTHER" id="PTHR44858:SF1">
    <property type="entry name" value="UDP-N-ACETYLGLUCOSAMINE--PEPTIDE N-ACETYLGLUCOSAMINYLTRANSFERASE SPINDLY-RELATED"/>
    <property type="match status" value="1"/>
</dbReference>
<comment type="caution">
    <text evidence="5">The sequence shown here is derived from an EMBL/GenBank/DDBJ whole genome shotgun (WGS) entry which is preliminary data.</text>
</comment>
<keyword evidence="2 3" id="KW-0802">TPR repeat</keyword>
<organism evidence="5 6">
    <name type="scientific">Chryseobacterium rhizosphaerae</name>
    <dbReference type="NCBI Taxonomy" id="395937"/>
    <lineage>
        <taxon>Bacteria</taxon>
        <taxon>Pseudomonadati</taxon>
        <taxon>Bacteroidota</taxon>
        <taxon>Flavobacteriia</taxon>
        <taxon>Flavobacteriales</taxon>
        <taxon>Weeksellaceae</taxon>
        <taxon>Chryseobacterium group</taxon>
        <taxon>Chryseobacterium</taxon>
    </lineage>
</organism>
<accession>A0AAE3Y661</accession>
<dbReference type="InterPro" id="IPR050498">
    <property type="entry name" value="Ycf3"/>
</dbReference>
<dbReference type="SMART" id="SM00028">
    <property type="entry name" value="TPR"/>
    <property type="match status" value="4"/>
</dbReference>
<reference evidence="5" key="1">
    <citation type="submission" date="2023-07" db="EMBL/GenBank/DDBJ databases">
        <title>Sorghum-associated microbial communities from plants grown in Nebraska, USA.</title>
        <authorList>
            <person name="Schachtman D."/>
        </authorList>
    </citation>
    <scope>NUCLEOTIDE SEQUENCE</scope>
    <source>
        <strain evidence="5">DS2360</strain>
    </source>
</reference>
<dbReference type="PROSITE" id="PS50293">
    <property type="entry name" value="TPR_REGION"/>
    <property type="match status" value="1"/>
</dbReference>
<dbReference type="PANTHER" id="PTHR44858">
    <property type="entry name" value="TETRATRICOPEPTIDE REPEAT PROTEIN 6"/>
    <property type="match status" value="1"/>
</dbReference>
<keyword evidence="4" id="KW-1133">Transmembrane helix</keyword>
<name>A0AAE3Y661_9FLAO</name>
<sequence>MKNIKIYTLCIGLLLVLVSCGKNISEKEKESFDTDLQSKNDSLLSLGKYESVIQLNIEYLKKAGKMEYREGKGLCYLNIAGVNSSAMNYERALFFFQKAEKDLLNSENAFHKALFYDTYSRYYYHLKFYDKALAYNDKSLHYLKYTNNSKFSNEFFPKLLLNRGVYFGKKGWFGTSLKYLLKANELENSVFSNCMVTRYYLFSNHPELAGIYIQRAKEKMQIQKPNDEESIFAYYTIGCFYNEIGNYKEAEKNLKKALEINIKMRYTHPSHIGEVYKALAEVYKKMHEEDKAYFYLKKYTEEQGRDDSAQFAALNKTMDDFIGETKNESDWSRNKLPLSIALAITAITVSGVYVRKVINRMRLKKRTLKKETDELKNQVHTKQFQEVVELVKRNDSSFLLKFKELYPDYISALLKINPDLENSELAFCAMLKLRLSSKEIADYTFVQHKSVQQKKYRIRKRLSIPAEEDIYDFFDRLQ</sequence>
<feature type="repeat" description="TPR" evidence="3">
    <location>
        <begin position="231"/>
        <end position="264"/>
    </location>
</feature>